<keyword evidence="3" id="KW-1185">Reference proteome</keyword>
<comment type="caution">
    <text evidence="2">The sequence shown here is derived from an EMBL/GenBank/DDBJ whole genome shotgun (WGS) entry which is preliminary data.</text>
</comment>
<reference evidence="2" key="1">
    <citation type="journal article" date="2022" name="bioRxiv">
        <title>Sequencing and chromosome-scale assembly of the giantPleurodeles waltlgenome.</title>
        <authorList>
            <person name="Brown T."/>
            <person name="Elewa A."/>
            <person name="Iarovenko S."/>
            <person name="Subramanian E."/>
            <person name="Araus A.J."/>
            <person name="Petzold A."/>
            <person name="Susuki M."/>
            <person name="Suzuki K.-i.T."/>
            <person name="Hayashi T."/>
            <person name="Toyoda A."/>
            <person name="Oliveira C."/>
            <person name="Osipova E."/>
            <person name="Leigh N.D."/>
            <person name="Simon A."/>
            <person name="Yun M.H."/>
        </authorList>
    </citation>
    <scope>NUCLEOTIDE SEQUENCE</scope>
    <source>
        <strain evidence="2">20211129_DDA</strain>
        <tissue evidence="2">Liver</tissue>
    </source>
</reference>
<feature type="region of interest" description="Disordered" evidence="1">
    <location>
        <begin position="138"/>
        <end position="176"/>
    </location>
</feature>
<accession>A0AAV7UQ16</accession>
<gene>
    <name evidence="2" type="ORF">NDU88_000451</name>
</gene>
<proteinExistence type="predicted"/>
<dbReference type="EMBL" id="JANPWB010000004">
    <property type="protein sequence ID" value="KAJ1191135.1"/>
    <property type="molecule type" value="Genomic_DNA"/>
</dbReference>
<feature type="compositionally biased region" description="Basic and acidic residues" evidence="1">
    <location>
        <begin position="88"/>
        <end position="97"/>
    </location>
</feature>
<organism evidence="2 3">
    <name type="scientific">Pleurodeles waltl</name>
    <name type="common">Iberian ribbed newt</name>
    <dbReference type="NCBI Taxonomy" id="8319"/>
    <lineage>
        <taxon>Eukaryota</taxon>
        <taxon>Metazoa</taxon>
        <taxon>Chordata</taxon>
        <taxon>Craniata</taxon>
        <taxon>Vertebrata</taxon>
        <taxon>Euteleostomi</taxon>
        <taxon>Amphibia</taxon>
        <taxon>Batrachia</taxon>
        <taxon>Caudata</taxon>
        <taxon>Salamandroidea</taxon>
        <taxon>Salamandridae</taxon>
        <taxon>Pleurodelinae</taxon>
        <taxon>Pleurodeles</taxon>
    </lineage>
</organism>
<protein>
    <submittedName>
        <fullName evidence="2">Uncharacterized protein</fullName>
    </submittedName>
</protein>
<feature type="region of interest" description="Disordered" evidence="1">
    <location>
        <begin position="1"/>
        <end position="100"/>
    </location>
</feature>
<evidence type="ECO:0000313" key="3">
    <source>
        <dbReference type="Proteomes" id="UP001066276"/>
    </source>
</evidence>
<sequence>MWLGPATRFPVRKAASGGVIYSDEAPLSPPSGKLQHLHKVGDRAGPACMHHQNTVAQQHEKPSQRSPLCPPGARSPKLSGGPPSRPPDSTEHPERADSGSPLLRAVLSCPQLRIEPGFPQVGCHTGVKAAAAAHPPRSLLCPSASPQASPPPRAVHGSSALSQHHHATSSSARRPLRSVACASPLSDAGQQDHNRRLRCVRETAVTGPAYSSQCQINWGMSRSSNSLRPPS</sequence>
<dbReference type="AlphaFoldDB" id="A0AAV7UQ16"/>
<dbReference type="Proteomes" id="UP001066276">
    <property type="component" value="Chromosome 2_2"/>
</dbReference>
<evidence type="ECO:0000256" key="1">
    <source>
        <dbReference type="SAM" id="MobiDB-lite"/>
    </source>
</evidence>
<name>A0AAV7UQ16_PLEWA</name>
<evidence type="ECO:0000313" key="2">
    <source>
        <dbReference type="EMBL" id="KAJ1191135.1"/>
    </source>
</evidence>